<sequence>MDRIVVDQTKAAINALIDVEQLWIEHTPEYHLSSRELLILKKKLELVLKNVKKIYDENLEIMTAAEDEIKKMHQIREADGVTFEVTI</sequence>
<name>A0A811TGC9_9EURY</name>
<dbReference type="EMBL" id="CAJHIR010000081">
    <property type="protein sequence ID" value="CAD6494784.1"/>
    <property type="molecule type" value="Genomic_DNA"/>
</dbReference>
<evidence type="ECO:0000313" key="1">
    <source>
        <dbReference type="EMBL" id="CAD6494784.1"/>
    </source>
</evidence>
<accession>A0A811TGC9</accession>
<dbReference type="Proteomes" id="UP000612009">
    <property type="component" value="Unassembled WGS sequence"/>
</dbReference>
<dbReference type="AlphaFoldDB" id="A0A811TGC9"/>
<proteinExistence type="predicted"/>
<reference evidence="1" key="1">
    <citation type="submission" date="2020-10" db="EMBL/GenBank/DDBJ databases">
        <authorList>
            <person name="Hahn C.J."/>
            <person name="Laso-Perez R."/>
            <person name="Vulcano F."/>
            <person name="Vaziourakis K.-M."/>
            <person name="Stokke R."/>
            <person name="Steen I.H."/>
            <person name="Teske A."/>
            <person name="Boetius A."/>
            <person name="Liebeke M."/>
            <person name="Amann R."/>
            <person name="Knittel K."/>
        </authorList>
    </citation>
    <scope>NUCLEOTIDE SEQUENCE</scope>
    <source>
        <strain evidence="1">Gfbio:e3339647-f889-4370-9287-4fb5cb688e4c:AG392J18_GoMArc1</strain>
    </source>
</reference>
<evidence type="ECO:0000313" key="2">
    <source>
        <dbReference type="Proteomes" id="UP000612009"/>
    </source>
</evidence>
<comment type="caution">
    <text evidence="1">The sequence shown here is derived from an EMBL/GenBank/DDBJ whole genome shotgun (WGS) entry which is preliminary data.</text>
</comment>
<organism evidence="1 2">
    <name type="scientific">Candidatus Argoarchaeum ethanivorans</name>
    <dbReference type="NCBI Taxonomy" id="2608793"/>
    <lineage>
        <taxon>Archaea</taxon>
        <taxon>Methanobacteriati</taxon>
        <taxon>Methanobacteriota</taxon>
        <taxon>Stenosarchaea group</taxon>
        <taxon>Methanomicrobia</taxon>
        <taxon>Methanosarcinales</taxon>
        <taxon>Methanosarcinales incertae sedis</taxon>
        <taxon>GOM Arc I cluster</taxon>
        <taxon>Candidatus Argoarchaeum</taxon>
    </lineage>
</organism>
<gene>
    <name evidence="1" type="ORF">LAKADJCE_00938</name>
</gene>
<protein>
    <submittedName>
        <fullName evidence="1">Uncharacterized protein</fullName>
    </submittedName>
</protein>